<accession>A0A2N3KWB2</accession>
<evidence type="ECO:0000313" key="1">
    <source>
        <dbReference type="EMBL" id="PKR54871.1"/>
    </source>
</evidence>
<protein>
    <submittedName>
        <fullName evidence="1">Uncharacterized protein</fullName>
    </submittedName>
</protein>
<evidence type="ECO:0000313" key="2">
    <source>
        <dbReference type="Proteomes" id="UP000233597"/>
    </source>
</evidence>
<name>A0A2N3KWB2_9PROT</name>
<organism evidence="1 2">
    <name type="scientific">Thalassospira marina</name>
    <dbReference type="NCBI Taxonomy" id="2048283"/>
    <lineage>
        <taxon>Bacteria</taxon>
        <taxon>Pseudomonadati</taxon>
        <taxon>Pseudomonadota</taxon>
        <taxon>Alphaproteobacteria</taxon>
        <taxon>Rhodospirillales</taxon>
        <taxon>Thalassospiraceae</taxon>
        <taxon>Thalassospira</taxon>
    </lineage>
</organism>
<proteinExistence type="predicted"/>
<dbReference type="EMBL" id="NWTK01000003">
    <property type="protein sequence ID" value="PKR54871.1"/>
    <property type="molecule type" value="Genomic_DNA"/>
</dbReference>
<reference evidence="1 2" key="1">
    <citation type="submission" date="2017-09" db="EMBL/GenBank/DDBJ databases">
        <title>Biodiversity and function of Thalassospira species in the particle-attached aromatic-hydrocarbon-degrading consortia from the surface seawater of the South China Sea.</title>
        <authorList>
            <person name="Dong C."/>
            <person name="Liu R."/>
            <person name="Shao Z."/>
        </authorList>
    </citation>
    <scope>NUCLEOTIDE SEQUENCE [LARGE SCALE GENOMIC DNA]</scope>
    <source>
        <strain evidence="1 2">CSC1P2</strain>
    </source>
</reference>
<dbReference type="Proteomes" id="UP000233597">
    <property type="component" value="Unassembled WGS sequence"/>
</dbReference>
<comment type="caution">
    <text evidence="1">The sequence shown here is derived from an EMBL/GenBank/DDBJ whole genome shotgun (WGS) entry which is preliminary data.</text>
</comment>
<gene>
    <name evidence="1" type="ORF">COO20_05560</name>
</gene>
<dbReference type="AlphaFoldDB" id="A0A2N3KWB2"/>
<sequence length="60" mass="6644">MWSGPDFLQCEFAIAIILPFCLVSMDIPDDWNGGKKQGERLREMHAIVAKIGHLGVMSIG</sequence>